<evidence type="ECO:0000259" key="1">
    <source>
        <dbReference type="Pfam" id="PF00646"/>
    </source>
</evidence>
<dbReference type="Pfam" id="PF00646">
    <property type="entry name" value="F-box"/>
    <property type="match status" value="1"/>
</dbReference>
<feature type="non-terminal residue" evidence="2">
    <location>
        <position position="1"/>
    </location>
</feature>
<name>A0A9P4UJL8_9PEZI</name>
<accession>A0A9P4UJL8</accession>
<keyword evidence="3" id="KW-1185">Reference proteome</keyword>
<dbReference type="EMBL" id="MU003830">
    <property type="protein sequence ID" value="KAF2718107.1"/>
    <property type="molecule type" value="Genomic_DNA"/>
</dbReference>
<dbReference type="OrthoDB" id="3766406at2759"/>
<sequence>LERLLPELLFLILDHLDTSDRACLSLCSHTLRHQIGTSFTDSFRKKDPCREDFLMRHSRDYPQYSCCLVCSTLHGYERIRPPCYNSTLPCIGAMNFTESFVKSLAINICFPTFNPTFQHLQTVMIRHRHGDSRGIALDTLAWVEIRTSDNRGITTLLSVEPRIVSGELCLRIQHWLMMQPDVARDFPAKLSGLGYYAPDIYVHISQSQIPDSLRSLYFCRVLENHSSAIIAAKWLNLGRGNGPSDWKWQRHFWRPHTPRGTTVEEGI</sequence>
<evidence type="ECO:0000313" key="3">
    <source>
        <dbReference type="Proteomes" id="UP000799441"/>
    </source>
</evidence>
<comment type="caution">
    <text evidence="2">The sequence shown here is derived from an EMBL/GenBank/DDBJ whole genome shotgun (WGS) entry which is preliminary data.</text>
</comment>
<dbReference type="AlphaFoldDB" id="A0A9P4UJL8"/>
<proteinExistence type="predicted"/>
<protein>
    <recommendedName>
        <fullName evidence="1">F-box domain-containing protein</fullName>
    </recommendedName>
</protein>
<feature type="domain" description="F-box" evidence="1">
    <location>
        <begin position="3"/>
        <end position="35"/>
    </location>
</feature>
<gene>
    <name evidence="2" type="ORF">K431DRAFT_231572</name>
</gene>
<dbReference type="InterPro" id="IPR001810">
    <property type="entry name" value="F-box_dom"/>
</dbReference>
<dbReference type="Proteomes" id="UP000799441">
    <property type="component" value="Unassembled WGS sequence"/>
</dbReference>
<organism evidence="2 3">
    <name type="scientific">Polychaeton citri CBS 116435</name>
    <dbReference type="NCBI Taxonomy" id="1314669"/>
    <lineage>
        <taxon>Eukaryota</taxon>
        <taxon>Fungi</taxon>
        <taxon>Dikarya</taxon>
        <taxon>Ascomycota</taxon>
        <taxon>Pezizomycotina</taxon>
        <taxon>Dothideomycetes</taxon>
        <taxon>Dothideomycetidae</taxon>
        <taxon>Capnodiales</taxon>
        <taxon>Capnodiaceae</taxon>
        <taxon>Polychaeton</taxon>
    </lineage>
</organism>
<evidence type="ECO:0000313" key="2">
    <source>
        <dbReference type="EMBL" id="KAF2718107.1"/>
    </source>
</evidence>
<reference evidence="2" key="1">
    <citation type="journal article" date="2020" name="Stud. Mycol.">
        <title>101 Dothideomycetes genomes: a test case for predicting lifestyles and emergence of pathogens.</title>
        <authorList>
            <person name="Haridas S."/>
            <person name="Albert R."/>
            <person name="Binder M."/>
            <person name="Bloem J."/>
            <person name="Labutti K."/>
            <person name="Salamov A."/>
            <person name="Andreopoulos B."/>
            <person name="Baker S."/>
            <person name="Barry K."/>
            <person name="Bills G."/>
            <person name="Bluhm B."/>
            <person name="Cannon C."/>
            <person name="Castanera R."/>
            <person name="Culley D."/>
            <person name="Daum C."/>
            <person name="Ezra D."/>
            <person name="Gonzalez J."/>
            <person name="Henrissat B."/>
            <person name="Kuo A."/>
            <person name="Liang C."/>
            <person name="Lipzen A."/>
            <person name="Lutzoni F."/>
            <person name="Magnuson J."/>
            <person name="Mondo S."/>
            <person name="Nolan M."/>
            <person name="Ohm R."/>
            <person name="Pangilinan J."/>
            <person name="Park H.-J."/>
            <person name="Ramirez L."/>
            <person name="Alfaro M."/>
            <person name="Sun H."/>
            <person name="Tritt A."/>
            <person name="Yoshinaga Y."/>
            <person name="Zwiers L.-H."/>
            <person name="Turgeon B."/>
            <person name="Goodwin S."/>
            <person name="Spatafora J."/>
            <person name="Crous P."/>
            <person name="Grigoriev I."/>
        </authorList>
    </citation>
    <scope>NUCLEOTIDE SEQUENCE</scope>
    <source>
        <strain evidence="2">CBS 116435</strain>
    </source>
</reference>